<reference evidence="2" key="1">
    <citation type="submission" date="2018-05" db="EMBL/GenBank/DDBJ databases">
        <authorList>
            <person name="Lanie J.A."/>
            <person name="Ng W.-L."/>
            <person name="Kazmierczak K.M."/>
            <person name="Andrzejewski T.M."/>
            <person name="Davidsen T.M."/>
            <person name="Wayne K.J."/>
            <person name="Tettelin H."/>
            <person name="Glass J.I."/>
            <person name="Rusch D."/>
            <person name="Podicherti R."/>
            <person name="Tsui H.-C.T."/>
            <person name="Winkler M.E."/>
        </authorList>
    </citation>
    <scope>NUCLEOTIDE SEQUENCE</scope>
</reference>
<evidence type="ECO:0000313" key="2">
    <source>
        <dbReference type="EMBL" id="SVD10301.1"/>
    </source>
</evidence>
<feature type="non-terminal residue" evidence="2">
    <location>
        <position position="237"/>
    </location>
</feature>
<dbReference type="SUPFAM" id="SSF64182">
    <property type="entry name" value="DHH phosphoesterases"/>
    <property type="match status" value="1"/>
</dbReference>
<dbReference type="GO" id="GO:0004527">
    <property type="term" value="F:exonuclease activity"/>
    <property type="evidence" value="ECO:0007669"/>
    <property type="project" value="UniProtKB-KW"/>
</dbReference>
<dbReference type="InterPro" id="IPR051673">
    <property type="entry name" value="SSDNA_exonuclease_RecJ"/>
</dbReference>
<organism evidence="2">
    <name type="scientific">marine metagenome</name>
    <dbReference type="NCBI Taxonomy" id="408172"/>
    <lineage>
        <taxon>unclassified sequences</taxon>
        <taxon>metagenomes</taxon>
        <taxon>ecological metagenomes</taxon>
    </lineage>
</organism>
<dbReference type="Gene3D" id="3.90.1640.30">
    <property type="match status" value="1"/>
</dbReference>
<dbReference type="InterPro" id="IPR001667">
    <property type="entry name" value="DDH_dom"/>
</dbReference>
<dbReference type="AlphaFoldDB" id="A0A382SN12"/>
<dbReference type="PANTHER" id="PTHR30255:SF2">
    <property type="entry name" value="SINGLE-STRANDED-DNA-SPECIFIC EXONUCLEASE RECJ"/>
    <property type="match status" value="1"/>
</dbReference>
<evidence type="ECO:0000259" key="1">
    <source>
        <dbReference type="Pfam" id="PF01368"/>
    </source>
</evidence>
<accession>A0A382SN12</accession>
<sequence>MKKCDERESLMISQRHNLSTILGKLLSLRNIKEEQVQNFLNPIFKNNIPNPFELKDMNKSINRTIKNIINKKKIGIIADYDVDGSTSAALLHNFFSFFKCSISLKIPDRLNEGYGPNKRIMDEFADEKINLVFSLDCGTTSFEILDHPNYKEIDVIIIDHHISENKLPNIYSIINPNRFDENSKLKDLAAVGVTFLFIMGLRKILRENKYFDDKKSEPNLLENLDLVALGTVCDVVN</sequence>
<proteinExistence type="predicted"/>
<protein>
    <recommendedName>
        <fullName evidence="1">DDH domain-containing protein</fullName>
    </recommendedName>
</protein>
<dbReference type="PANTHER" id="PTHR30255">
    <property type="entry name" value="SINGLE-STRANDED-DNA-SPECIFIC EXONUCLEASE RECJ"/>
    <property type="match status" value="1"/>
</dbReference>
<name>A0A382SN12_9ZZZZ</name>
<feature type="domain" description="DDH" evidence="1">
    <location>
        <begin position="73"/>
        <end position="231"/>
    </location>
</feature>
<dbReference type="InterPro" id="IPR038763">
    <property type="entry name" value="DHH_sf"/>
</dbReference>
<dbReference type="Pfam" id="PF01368">
    <property type="entry name" value="DHH"/>
    <property type="match status" value="1"/>
</dbReference>
<gene>
    <name evidence="2" type="ORF">METZ01_LOCUS363155</name>
</gene>
<dbReference type="EMBL" id="UINC01129722">
    <property type="protein sequence ID" value="SVD10301.1"/>
    <property type="molecule type" value="Genomic_DNA"/>
</dbReference>